<dbReference type="Pfam" id="PF00381">
    <property type="entry name" value="PTS-HPr"/>
    <property type="match status" value="1"/>
</dbReference>
<dbReference type="GO" id="GO:0009401">
    <property type="term" value="P:phosphoenolpyruvate-dependent sugar phosphotransferase system"/>
    <property type="evidence" value="ECO:0007669"/>
    <property type="project" value="UniProtKB-KW"/>
</dbReference>
<evidence type="ECO:0000256" key="3">
    <source>
        <dbReference type="ARBA" id="ARBA00020422"/>
    </source>
</evidence>
<dbReference type="Proteomes" id="UP000248889">
    <property type="component" value="Unassembled WGS sequence"/>
</dbReference>
<evidence type="ECO:0000256" key="5">
    <source>
        <dbReference type="ARBA" id="ARBA00022683"/>
    </source>
</evidence>
<reference evidence="7 8" key="1">
    <citation type="submission" date="2018-06" db="EMBL/GenBank/DDBJ databases">
        <title>Streptacidiphilus pinicola sp. nov., isolated from pine grove soil.</title>
        <authorList>
            <person name="Roh S.G."/>
            <person name="Park S."/>
            <person name="Kim M.-K."/>
            <person name="Yun B.-R."/>
            <person name="Park J."/>
            <person name="Kim M.J."/>
            <person name="Kim Y.S."/>
            <person name="Kim S.B."/>
        </authorList>
    </citation>
    <scope>NUCLEOTIDE SEQUENCE [LARGE SCALE GENOMIC DNA]</scope>
    <source>
        <strain evidence="7 8">MMS16-CNU450</strain>
    </source>
</reference>
<evidence type="ECO:0000256" key="4">
    <source>
        <dbReference type="ARBA" id="ARBA00022490"/>
    </source>
</evidence>
<comment type="subcellular location">
    <subcellularLocation>
        <location evidence="2">Cytoplasm</location>
    </subcellularLocation>
</comment>
<gene>
    <name evidence="7" type="ORF">DN069_35175</name>
</gene>
<dbReference type="PRINTS" id="PR00107">
    <property type="entry name" value="PHOSPHOCPHPR"/>
</dbReference>
<dbReference type="EMBL" id="QKYN01000185">
    <property type="protein sequence ID" value="RAG81003.1"/>
    <property type="molecule type" value="Genomic_DNA"/>
</dbReference>
<dbReference type="SUPFAM" id="SSF55594">
    <property type="entry name" value="HPr-like"/>
    <property type="match status" value="1"/>
</dbReference>
<dbReference type="GO" id="GO:0005737">
    <property type="term" value="C:cytoplasm"/>
    <property type="evidence" value="ECO:0007669"/>
    <property type="project" value="UniProtKB-SubCell"/>
</dbReference>
<protein>
    <recommendedName>
        <fullName evidence="3">Phosphocarrier protein HPr</fullName>
    </recommendedName>
</protein>
<keyword evidence="4" id="KW-0963">Cytoplasm</keyword>
<dbReference type="NCBIfam" id="TIGR01003">
    <property type="entry name" value="PTS_HPr_family"/>
    <property type="match status" value="1"/>
</dbReference>
<name>A0A2X0IBL5_9ACTN</name>
<organism evidence="7 8">
    <name type="scientific">Streptacidiphilus pinicola</name>
    <dbReference type="NCBI Taxonomy" id="2219663"/>
    <lineage>
        <taxon>Bacteria</taxon>
        <taxon>Bacillati</taxon>
        <taxon>Actinomycetota</taxon>
        <taxon>Actinomycetes</taxon>
        <taxon>Kitasatosporales</taxon>
        <taxon>Streptomycetaceae</taxon>
        <taxon>Streptacidiphilus</taxon>
    </lineage>
</organism>
<dbReference type="PANTHER" id="PTHR33705">
    <property type="entry name" value="PHOSPHOCARRIER PROTEIN HPR"/>
    <property type="match status" value="1"/>
</dbReference>
<evidence type="ECO:0000256" key="2">
    <source>
        <dbReference type="ARBA" id="ARBA00004496"/>
    </source>
</evidence>
<feature type="domain" description="HPr" evidence="6">
    <location>
        <begin position="1"/>
        <end position="91"/>
    </location>
</feature>
<keyword evidence="8" id="KW-1185">Reference proteome</keyword>
<dbReference type="AlphaFoldDB" id="A0A2X0IBL5"/>
<comment type="caution">
    <text evidence="7">The sequence shown here is derived from an EMBL/GenBank/DDBJ whole genome shotgun (WGS) entry which is preliminary data.</text>
</comment>
<dbReference type="InterPro" id="IPR000032">
    <property type="entry name" value="HPr-like"/>
</dbReference>
<keyword evidence="5" id="KW-0598">Phosphotransferase system</keyword>
<dbReference type="Gene3D" id="3.30.1340.10">
    <property type="entry name" value="HPr-like"/>
    <property type="match status" value="1"/>
</dbReference>
<dbReference type="PROSITE" id="PS00369">
    <property type="entry name" value="PTS_HPR_HIS"/>
    <property type="match status" value="1"/>
</dbReference>
<evidence type="ECO:0000313" key="8">
    <source>
        <dbReference type="Proteomes" id="UP000248889"/>
    </source>
</evidence>
<dbReference type="PROSITE" id="PS51350">
    <property type="entry name" value="PTS_HPR_DOM"/>
    <property type="match status" value="1"/>
</dbReference>
<evidence type="ECO:0000259" key="6">
    <source>
        <dbReference type="PROSITE" id="PS51350"/>
    </source>
</evidence>
<dbReference type="InterPro" id="IPR035895">
    <property type="entry name" value="HPr-like_sf"/>
</dbReference>
<dbReference type="CDD" id="cd00367">
    <property type="entry name" value="PTS-HPr_like"/>
    <property type="match status" value="1"/>
</dbReference>
<evidence type="ECO:0000256" key="1">
    <source>
        <dbReference type="ARBA" id="ARBA00003681"/>
    </source>
</evidence>
<dbReference type="PANTHER" id="PTHR33705:SF2">
    <property type="entry name" value="PHOSPHOCARRIER PROTEIN NPR"/>
    <property type="match status" value="1"/>
</dbReference>
<dbReference type="InterPro" id="IPR001020">
    <property type="entry name" value="PTS_HPr_His_P_site"/>
</dbReference>
<evidence type="ECO:0000313" key="7">
    <source>
        <dbReference type="EMBL" id="RAG81003.1"/>
    </source>
</evidence>
<dbReference type="InterPro" id="IPR050399">
    <property type="entry name" value="HPr"/>
</dbReference>
<sequence>MTVRTTVGSASGLHARPASLFVQAAVRAAAPVRIGRPGEAAVDARSLLSVMSLAARHGEELELTLAEGAEDGARAALDELAALLRQDLDAAGQVAR</sequence>
<proteinExistence type="predicted"/>
<comment type="function">
    <text evidence="1">General (non sugar-specific) component of the phosphoenolpyruvate-dependent sugar phosphotransferase system (sugar PTS). This major carbohydrate active-transport system catalyzes the phosphorylation of incoming sugar substrates concomitantly with their translocation across the cell membrane. The phosphoryl group from phosphoenolpyruvate (PEP) is transferred to the phosphoryl carrier protein HPr by enzyme I. Phospho-HPr then transfers it to the PTS EIIA domain.</text>
</comment>
<accession>A0A2X0IBL5</accession>